<reference evidence="2" key="1">
    <citation type="journal article" date="2014" name="Int. J. Syst. Evol. Microbiol.">
        <title>Complete genome sequence of Corynebacterium casei LMG S-19264T (=DSM 44701T), isolated from a smear-ripened cheese.</title>
        <authorList>
            <consortium name="US DOE Joint Genome Institute (JGI-PGF)"/>
            <person name="Walter F."/>
            <person name="Albersmeier A."/>
            <person name="Kalinowski J."/>
            <person name="Ruckert C."/>
        </authorList>
    </citation>
    <scope>NUCLEOTIDE SEQUENCE</scope>
    <source>
        <strain evidence="2">VKM Ac-1958</strain>
    </source>
</reference>
<dbReference type="Proteomes" id="UP001142325">
    <property type="component" value="Unassembled WGS sequence"/>
</dbReference>
<dbReference type="Gene3D" id="3.10.450.50">
    <property type="match status" value="1"/>
</dbReference>
<name>A0A9W6HUC2_9MICO</name>
<dbReference type="Pfam" id="PF14534">
    <property type="entry name" value="DUF4440"/>
    <property type="match status" value="1"/>
</dbReference>
<accession>A0A9W6HUC2</accession>
<evidence type="ECO:0000259" key="1">
    <source>
        <dbReference type="Pfam" id="PF14534"/>
    </source>
</evidence>
<sequence>MKAPEEVVARWQDAWNSADADALSLLFAEDAEFVNVVGLWWHDRESIRVSHEFGFTTIFPGSTITMGKPRLRMLGDAGAVVQARWHLVGQVAPDGAPAGEREGIFTFVLERRAESWITVAAQNTDVVPNTQTHINAPEGRSSIYYRSLD</sequence>
<dbReference type="SUPFAM" id="SSF54427">
    <property type="entry name" value="NTF2-like"/>
    <property type="match status" value="1"/>
</dbReference>
<reference evidence="2" key="2">
    <citation type="submission" date="2023-01" db="EMBL/GenBank/DDBJ databases">
        <authorList>
            <person name="Sun Q."/>
            <person name="Evtushenko L."/>
        </authorList>
    </citation>
    <scope>NUCLEOTIDE SEQUENCE</scope>
    <source>
        <strain evidence="2">VKM Ac-1958</strain>
    </source>
</reference>
<keyword evidence="3" id="KW-1185">Reference proteome</keyword>
<gene>
    <name evidence="2" type="ORF">GCM10017596_18300</name>
</gene>
<dbReference type="InterPro" id="IPR011944">
    <property type="entry name" value="Steroid_delta5-4_isomerase"/>
</dbReference>
<comment type="caution">
    <text evidence="2">The sequence shown here is derived from an EMBL/GenBank/DDBJ whole genome shotgun (WGS) entry which is preliminary data.</text>
</comment>
<protein>
    <recommendedName>
        <fullName evidence="1">DUF4440 domain-containing protein</fullName>
    </recommendedName>
</protein>
<evidence type="ECO:0000313" key="2">
    <source>
        <dbReference type="EMBL" id="GLK02115.1"/>
    </source>
</evidence>
<dbReference type="RefSeq" id="WP_204939692.1">
    <property type="nucleotide sequence ID" value="NZ_BAAAUM010000002.1"/>
</dbReference>
<dbReference type="EMBL" id="BSET01000002">
    <property type="protein sequence ID" value="GLK02115.1"/>
    <property type="molecule type" value="Genomic_DNA"/>
</dbReference>
<feature type="domain" description="DUF4440" evidence="1">
    <location>
        <begin position="6"/>
        <end position="116"/>
    </location>
</feature>
<dbReference type="AlphaFoldDB" id="A0A9W6HUC2"/>
<proteinExistence type="predicted"/>
<dbReference type="InterPro" id="IPR032710">
    <property type="entry name" value="NTF2-like_dom_sf"/>
</dbReference>
<dbReference type="NCBIfam" id="TIGR02246">
    <property type="entry name" value="SgcJ/EcaC family oxidoreductase"/>
    <property type="match status" value="1"/>
</dbReference>
<evidence type="ECO:0000313" key="3">
    <source>
        <dbReference type="Proteomes" id="UP001142325"/>
    </source>
</evidence>
<organism evidence="2 3">
    <name type="scientific">Microbacterium keratanolyticum</name>
    <dbReference type="NCBI Taxonomy" id="67574"/>
    <lineage>
        <taxon>Bacteria</taxon>
        <taxon>Bacillati</taxon>
        <taxon>Actinomycetota</taxon>
        <taxon>Actinomycetes</taxon>
        <taxon>Micrococcales</taxon>
        <taxon>Microbacteriaceae</taxon>
        <taxon>Microbacterium</taxon>
    </lineage>
</organism>
<dbReference type="InterPro" id="IPR027843">
    <property type="entry name" value="DUF4440"/>
</dbReference>